<name>A0A8S3WGV2_PARAO</name>
<evidence type="ECO:0000313" key="2">
    <source>
        <dbReference type="Proteomes" id="UP000691718"/>
    </source>
</evidence>
<sequence length="231" mass="26397">MSSRSKRMIDAVIKDVVSDSQNMVAVNNSNRDHRVRCYEPMVKKKDSPLPSDADISEINQMMDLLSDSEEIICQSCNNSLITKQSFSDDSPAEENITQHPSPDCSLNHLDYDCDNHFKIPIPKDILPLQPVNSNITDLAYTPHANTPLSSYSDATQVSRKWVFTPRKDKGNIRRRHVTEWKDNKRKILRNLGKEYIKSRDGTVRKSKSMGPVCHANCRLKCLTNISHEERL</sequence>
<comment type="caution">
    <text evidence="1">The sequence shown here is derived from an EMBL/GenBank/DDBJ whole genome shotgun (WGS) entry which is preliminary data.</text>
</comment>
<evidence type="ECO:0000313" key="1">
    <source>
        <dbReference type="EMBL" id="CAG4959040.1"/>
    </source>
</evidence>
<dbReference type="AlphaFoldDB" id="A0A8S3WGV2"/>
<reference evidence="1" key="1">
    <citation type="submission" date="2021-04" db="EMBL/GenBank/DDBJ databases">
        <authorList>
            <person name="Tunstrom K."/>
        </authorList>
    </citation>
    <scope>NUCLEOTIDE SEQUENCE</scope>
</reference>
<keyword evidence="2" id="KW-1185">Reference proteome</keyword>
<proteinExistence type="predicted"/>
<dbReference type="OrthoDB" id="6136790at2759"/>
<dbReference type="EMBL" id="CAJQZP010000393">
    <property type="protein sequence ID" value="CAG4959040.1"/>
    <property type="molecule type" value="Genomic_DNA"/>
</dbReference>
<protein>
    <submittedName>
        <fullName evidence="1">(apollo) hypothetical protein</fullName>
    </submittedName>
</protein>
<gene>
    <name evidence="1" type="ORF">PAPOLLO_LOCUS6060</name>
</gene>
<accession>A0A8S3WGV2</accession>
<dbReference type="Proteomes" id="UP000691718">
    <property type="component" value="Unassembled WGS sequence"/>
</dbReference>
<organism evidence="1 2">
    <name type="scientific">Parnassius apollo</name>
    <name type="common">Apollo butterfly</name>
    <name type="synonym">Papilio apollo</name>
    <dbReference type="NCBI Taxonomy" id="110799"/>
    <lineage>
        <taxon>Eukaryota</taxon>
        <taxon>Metazoa</taxon>
        <taxon>Ecdysozoa</taxon>
        <taxon>Arthropoda</taxon>
        <taxon>Hexapoda</taxon>
        <taxon>Insecta</taxon>
        <taxon>Pterygota</taxon>
        <taxon>Neoptera</taxon>
        <taxon>Endopterygota</taxon>
        <taxon>Lepidoptera</taxon>
        <taxon>Glossata</taxon>
        <taxon>Ditrysia</taxon>
        <taxon>Papilionoidea</taxon>
        <taxon>Papilionidae</taxon>
        <taxon>Parnassiinae</taxon>
        <taxon>Parnassini</taxon>
        <taxon>Parnassius</taxon>
        <taxon>Parnassius</taxon>
    </lineage>
</organism>